<dbReference type="Pfam" id="PF00364">
    <property type="entry name" value="Biotin_lipoyl"/>
    <property type="match status" value="1"/>
</dbReference>
<dbReference type="EMBL" id="NBYX01000003">
    <property type="protein sequence ID" value="ORT87287.1"/>
    <property type="molecule type" value="Genomic_DNA"/>
</dbReference>
<evidence type="ECO:0000313" key="2">
    <source>
        <dbReference type="EMBL" id="CAB3764789.1"/>
    </source>
</evidence>
<evidence type="ECO:0000313" key="5">
    <source>
        <dbReference type="Proteomes" id="UP000494135"/>
    </source>
</evidence>
<dbReference type="Proteomes" id="UP000494135">
    <property type="component" value="Unassembled WGS sequence"/>
</dbReference>
<reference evidence="3 4" key="1">
    <citation type="submission" date="2017-04" db="EMBL/GenBank/DDBJ databases">
        <title>Burkholderia puraquae sp. nov., a novel Burkholderia cepacia complex species from hospital setting samples.</title>
        <authorList>
            <person name="Martina P."/>
            <person name="Leguizamon M."/>
            <person name="Prieto C."/>
            <person name="Sousa S."/>
            <person name="Montanaro P."/>
            <person name="Draghi W."/>
            <person name="Staembler M."/>
            <person name="Bettiol M."/>
            <person name="Figoli C."/>
            <person name="Palau J."/>
            <person name="Alvarez F."/>
            <person name="Benetti S."/>
            <person name="Anchat E."/>
            <person name="Vescina C."/>
            <person name="Ferreras J."/>
            <person name="Lasch P."/>
            <person name="Lagares A."/>
            <person name="Zorreguieta A."/>
            <person name="Yantorno O."/>
            <person name="Bosch A."/>
        </authorList>
    </citation>
    <scope>NUCLEOTIDE SEQUENCE [LARGE SCALE GENOMIC DNA]</scope>
    <source>
        <strain evidence="3 4">CAMPA 1040</strain>
    </source>
</reference>
<reference evidence="2 5" key="2">
    <citation type="submission" date="2020-04" db="EMBL/GenBank/DDBJ databases">
        <authorList>
            <person name="De Canck E."/>
        </authorList>
    </citation>
    <scope>NUCLEOTIDE SEQUENCE [LARGE SCALE GENOMIC DNA]</scope>
    <source>
        <strain evidence="2 5">LMG 29660</strain>
    </source>
</reference>
<dbReference type="Gene3D" id="2.40.50.100">
    <property type="match status" value="1"/>
</dbReference>
<feature type="domain" description="Lipoyl-binding" evidence="1">
    <location>
        <begin position="65"/>
        <end position="137"/>
    </location>
</feature>
<dbReference type="SUPFAM" id="SSF51230">
    <property type="entry name" value="Single hybrid motif"/>
    <property type="match status" value="1"/>
</dbReference>
<evidence type="ECO:0000313" key="3">
    <source>
        <dbReference type="EMBL" id="ORT87287.1"/>
    </source>
</evidence>
<dbReference type="RefSeq" id="WP_085038449.1">
    <property type="nucleotide sequence ID" value="NZ_CADIKG010000015.1"/>
</dbReference>
<sequence>MTDLQDIERLIVTLQSAGVSECVYTAGDQTIRLEFDRHTSTIANEHRESSGTEMLAAVSPLPGYVRAPCCGRFMRTHPLLDHQMADTDAVVIEGQHIAYIEVDSVLFPVVAPFHGRLGRIAVANGERIGYGAALIEIVRSTFE</sequence>
<evidence type="ECO:0000313" key="4">
    <source>
        <dbReference type="Proteomes" id="UP000193146"/>
    </source>
</evidence>
<dbReference type="OrthoDB" id="9004667at2"/>
<gene>
    <name evidence="3" type="ORF">B7G54_07015</name>
    <name evidence="2" type="ORF">LMG29660_05086</name>
</gene>
<dbReference type="Proteomes" id="UP000193146">
    <property type="component" value="Unassembled WGS sequence"/>
</dbReference>
<accession>A0A1X1PKF5</accession>
<keyword evidence="4" id="KW-1185">Reference proteome</keyword>
<protein>
    <recommendedName>
        <fullName evidence="1">Lipoyl-binding domain-containing protein</fullName>
    </recommendedName>
</protein>
<dbReference type="InterPro" id="IPR000089">
    <property type="entry name" value="Biotin_lipoyl"/>
</dbReference>
<dbReference type="AlphaFoldDB" id="A0A1X1PKF5"/>
<proteinExistence type="predicted"/>
<dbReference type="InterPro" id="IPR011053">
    <property type="entry name" value="Single_hybrid_motif"/>
</dbReference>
<dbReference type="EMBL" id="CADIKG010000015">
    <property type="protein sequence ID" value="CAB3764789.1"/>
    <property type="molecule type" value="Genomic_DNA"/>
</dbReference>
<name>A0A1X1PKF5_9BURK</name>
<evidence type="ECO:0000259" key="1">
    <source>
        <dbReference type="Pfam" id="PF00364"/>
    </source>
</evidence>
<organism evidence="3 4">
    <name type="scientific">Burkholderia puraquae</name>
    <dbReference type="NCBI Taxonomy" id="1904757"/>
    <lineage>
        <taxon>Bacteria</taxon>
        <taxon>Pseudomonadati</taxon>
        <taxon>Pseudomonadota</taxon>
        <taxon>Betaproteobacteria</taxon>
        <taxon>Burkholderiales</taxon>
        <taxon>Burkholderiaceae</taxon>
        <taxon>Burkholderia</taxon>
        <taxon>Burkholderia cepacia complex</taxon>
    </lineage>
</organism>